<keyword evidence="4" id="KW-0547">Nucleotide-binding</keyword>
<dbReference type="Gene3D" id="3.30.200.20">
    <property type="entry name" value="Phosphorylase Kinase, domain 1"/>
    <property type="match status" value="1"/>
</dbReference>
<comment type="caution">
    <text evidence="10">The sequence shown here is derived from an EMBL/GenBank/DDBJ whole genome shotgun (WGS) entry which is preliminary data.</text>
</comment>
<protein>
    <recommendedName>
        <fullName evidence="1">non-specific serine/threonine protein kinase</fullName>
        <ecNumber evidence="1">2.7.11.1</ecNumber>
    </recommendedName>
</protein>
<dbReference type="InterPro" id="IPR050236">
    <property type="entry name" value="Ser_Thr_kinase_AGC"/>
</dbReference>
<dbReference type="InterPro" id="IPR000719">
    <property type="entry name" value="Prot_kinase_dom"/>
</dbReference>
<evidence type="ECO:0000256" key="7">
    <source>
        <dbReference type="ARBA" id="ARBA00047899"/>
    </source>
</evidence>
<evidence type="ECO:0000313" key="10">
    <source>
        <dbReference type="EMBL" id="PSR83669.1"/>
    </source>
</evidence>
<dbReference type="PROSITE" id="PS00109">
    <property type="entry name" value="PROTEIN_KINASE_TYR"/>
    <property type="match status" value="1"/>
</dbReference>
<dbReference type="InterPro" id="IPR008266">
    <property type="entry name" value="Tyr_kinase_AS"/>
</dbReference>
<dbReference type="GO" id="GO:0004674">
    <property type="term" value="F:protein serine/threonine kinase activity"/>
    <property type="evidence" value="ECO:0007669"/>
    <property type="project" value="UniProtKB-KW"/>
</dbReference>
<keyword evidence="3" id="KW-0808">Transferase</keyword>
<comment type="catalytic activity">
    <reaction evidence="8">
        <text>L-seryl-[protein] + ATP = O-phospho-L-seryl-[protein] + ADP + H(+)</text>
        <dbReference type="Rhea" id="RHEA:17989"/>
        <dbReference type="Rhea" id="RHEA-COMP:9863"/>
        <dbReference type="Rhea" id="RHEA-COMP:11604"/>
        <dbReference type="ChEBI" id="CHEBI:15378"/>
        <dbReference type="ChEBI" id="CHEBI:29999"/>
        <dbReference type="ChEBI" id="CHEBI:30616"/>
        <dbReference type="ChEBI" id="CHEBI:83421"/>
        <dbReference type="ChEBI" id="CHEBI:456216"/>
        <dbReference type="EC" id="2.7.11.1"/>
    </reaction>
</comment>
<proteinExistence type="predicted"/>
<dbReference type="InterPro" id="IPR011009">
    <property type="entry name" value="Kinase-like_dom_sf"/>
</dbReference>
<keyword evidence="5" id="KW-0418">Kinase</keyword>
<dbReference type="EC" id="2.7.11.1" evidence="1"/>
<evidence type="ECO:0000259" key="9">
    <source>
        <dbReference type="PROSITE" id="PS50011"/>
    </source>
</evidence>
<evidence type="ECO:0000256" key="4">
    <source>
        <dbReference type="ARBA" id="ARBA00022741"/>
    </source>
</evidence>
<name>A0A2R6P1S6_9APHY</name>
<dbReference type="Proteomes" id="UP000186601">
    <property type="component" value="Unassembled WGS sequence"/>
</dbReference>
<dbReference type="SUPFAM" id="SSF56112">
    <property type="entry name" value="Protein kinase-like (PK-like)"/>
    <property type="match status" value="1"/>
</dbReference>
<evidence type="ECO:0000256" key="2">
    <source>
        <dbReference type="ARBA" id="ARBA00022527"/>
    </source>
</evidence>
<evidence type="ECO:0000256" key="3">
    <source>
        <dbReference type="ARBA" id="ARBA00022679"/>
    </source>
</evidence>
<keyword evidence="2" id="KW-0723">Serine/threonine-protein kinase</keyword>
<dbReference type="AlphaFoldDB" id="A0A2R6P1S6"/>
<evidence type="ECO:0000256" key="6">
    <source>
        <dbReference type="ARBA" id="ARBA00022840"/>
    </source>
</evidence>
<reference evidence="10 11" key="1">
    <citation type="submission" date="2018-02" db="EMBL/GenBank/DDBJ databases">
        <title>Genome sequence of the basidiomycete white-rot fungus Phlebia centrifuga.</title>
        <authorList>
            <person name="Granchi Z."/>
            <person name="Peng M."/>
            <person name="de Vries R.P."/>
            <person name="Hilden K."/>
            <person name="Makela M.R."/>
            <person name="Grigoriev I."/>
            <person name="Riley R."/>
        </authorList>
    </citation>
    <scope>NUCLEOTIDE SEQUENCE [LARGE SCALE GENOMIC DNA]</scope>
    <source>
        <strain evidence="10 11">FBCC195</strain>
    </source>
</reference>
<keyword evidence="6" id="KW-0067">ATP-binding</keyword>
<dbReference type="OrthoDB" id="68483at2759"/>
<evidence type="ECO:0000256" key="5">
    <source>
        <dbReference type="ARBA" id="ARBA00022777"/>
    </source>
</evidence>
<evidence type="ECO:0000256" key="1">
    <source>
        <dbReference type="ARBA" id="ARBA00012513"/>
    </source>
</evidence>
<dbReference type="EMBL" id="MLYV02000555">
    <property type="protein sequence ID" value="PSR83669.1"/>
    <property type="molecule type" value="Genomic_DNA"/>
</dbReference>
<organism evidence="10 11">
    <name type="scientific">Hermanssonia centrifuga</name>
    <dbReference type="NCBI Taxonomy" id="98765"/>
    <lineage>
        <taxon>Eukaryota</taxon>
        <taxon>Fungi</taxon>
        <taxon>Dikarya</taxon>
        <taxon>Basidiomycota</taxon>
        <taxon>Agaricomycotina</taxon>
        <taxon>Agaricomycetes</taxon>
        <taxon>Polyporales</taxon>
        <taxon>Meruliaceae</taxon>
        <taxon>Hermanssonia</taxon>
    </lineage>
</organism>
<dbReference type="SMART" id="SM00220">
    <property type="entry name" value="S_TKc"/>
    <property type="match status" value="1"/>
</dbReference>
<keyword evidence="11" id="KW-1185">Reference proteome</keyword>
<evidence type="ECO:0000313" key="11">
    <source>
        <dbReference type="Proteomes" id="UP000186601"/>
    </source>
</evidence>
<comment type="catalytic activity">
    <reaction evidence="7">
        <text>L-threonyl-[protein] + ATP = O-phospho-L-threonyl-[protein] + ADP + H(+)</text>
        <dbReference type="Rhea" id="RHEA:46608"/>
        <dbReference type="Rhea" id="RHEA-COMP:11060"/>
        <dbReference type="Rhea" id="RHEA-COMP:11605"/>
        <dbReference type="ChEBI" id="CHEBI:15378"/>
        <dbReference type="ChEBI" id="CHEBI:30013"/>
        <dbReference type="ChEBI" id="CHEBI:30616"/>
        <dbReference type="ChEBI" id="CHEBI:61977"/>
        <dbReference type="ChEBI" id="CHEBI:456216"/>
        <dbReference type="EC" id="2.7.11.1"/>
    </reaction>
</comment>
<sequence length="564" mass="63701">MADTKSPHQVIILRLTRTLNEGTGQMYIGRLDKTGSADDTFQLFKFDSAVDADSGSYSLTSLSLLSLKPIPQELEQLYIREMVKAFHAKPSEDELITGVIIGRFEQGAIRSVDPTVSHFPPRIDTCSIGAGYEGEHSPALTGSTLCSPSVSPTPSYTPSGYQRCVEDFRVIRLIGRGRIGNVYHVIDKTTDNPFALRVIKKEDRKIPMYSKLFEEQRIGKELLSSPWAVGVPGSFEDSENLYMVMDYCPGGSLASVVHNKEYDLQKVKVKLAETIVAIEDLHSRRIVHRDIRFENILIDQHDHVVLANFSCAMERDVPNDARPWESFSVWHKKVRKYVPTATPTYMDPVDFVYEPQWIGTIGYMSPEVALHKHSYEMDIWGLGAAIYRMHYGIFPYQIKDYQLDLADVLCRTLSVHLDILDGEDPIVEDLLRRMLEKCPQKRITIDELKTHPYFADIDWALIYERKPLEPTDNKAPLPIPTDLDHPDYAFTSGEPYKAHAVPYPWFAYASPALQEPALEFAPEDIEKIDPSADDHDTSTLLPHILDSLDTVGLNGIGLSILNFA</sequence>
<accession>A0A2R6P1S6</accession>
<dbReference type="STRING" id="98765.A0A2R6P1S6"/>
<evidence type="ECO:0000256" key="8">
    <source>
        <dbReference type="ARBA" id="ARBA00048679"/>
    </source>
</evidence>
<gene>
    <name evidence="10" type="ORF">PHLCEN_2v5676</name>
</gene>
<dbReference type="Pfam" id="PF00069">
    <property type="entry name" value="Pkinase"/>
    <property type="match status" value="1"/>
</dbReference>
<dbReference type="PANTHER" id="PTHR24356">
    <property type="entry name" value="SERINE/THREONINE-PROTEIN KINASE"/>
    <property type="match status" value="1"/>
</dbReference>
<dbReference type="Gene3D" id="1.10.510.10">
    <property type="entry name" value="Transferase(Phosphotransferase) domain 1"/>
    <property type="match status" value="1"/>
</dbReference>
<feature type="domain" description="Protein kinase" evidence="9">
    <location>
        <begin position="168"/>
        <end position="454"/>
    </location>
</feature>
<dbReference type="GO" id="GO:0005524">
    <property type="term" value="F:ATP binding"/>
    <property type="evidence" value="ECO:0007669"/>
    <property type="project" value="UniProtKB-KW"/>
</dbReference>
<dbReference type="PROSITE" id="PS50011">
    <property type="entry name" value="PROTEIN_KINASE_DOM"/>
    <property type="match status" value="1"/>
</dbReference>